<comment type="similarity">
    <text evidence="2">Belongs to the major facilitator superfamily. Proton-dependent oligopeptide transporter (POT/PTR) (TC 2.A.17) family.</text>
</comment>
<reference evidence="11" key="4">
    <citation type="submission" date="2015-04" db="UniProtKB">
        <authorList>
            <consortium name="EnsemblPlants"/>
        </authorList>
    </citation>
    <scope>IDENTIFICATION</scope>
    <source>
        <strain evidence="11">cv. Jemalong A17</strain>
    </source>
</reference>
<proteinExistence type="evidence at transcript level"/>
<dbReference type="HOGENOM" id="CLU_009313_4_2_1"/>
<dbReference type="InterPro" id="IPR000109">
    <property type="entry name" value="POT_fam"/>
</dbReference>
<gene>
    <name evidence="11" type="primary">11423180</name>
    <name evidence="9" type="ordered locus">MTR_1g009200</name>
    <name evidence="10" type="ORF">MtrunA17_Chr1g0147631</name>
</gene>
<reference evidence="8" key="1">
    <citation type="journal article" date="2010" name="Plant J.">
        <title>A putative transporter is essential for integrating nutrient and hormone signaling with lateral root growth and nodule development in Medicago truncatula.</title>
        <authorList>
            <person name="Yendrek C.R."/>
            <person name="Lee Y.C."/>
            <person name="Morris V."/>
            <person name="Liang Y."/>
            <person name="Pislariu C.I."/>
            <person name="Burkart G."/>
            <person name="Meckfessel M.H."/>
            <person name="Salehin M."/>
            <person name="Kessler H."/>
            <person name="Wessler H."/>
            <person name="Lloyd M."/>
            <person name="Lutton H."/>
            <person name="Teillet A."/>
            <person name="Sherrier D.J."/>
            <person name="Journet E.P."/>
            <person name="Harris J.M."/>
            <person name="Dickstein R."/>
        </authorList>
    </citation>
    <scope>NUCLEOTIDE SEQUENCE</scope>
</reference>
<dbReference type="InterPro" id="IPR036259">
    <property type="entry name" value="MFS_trans_sf"/>
</dbReference>
<reference evidence="13" key="5">
    <citation type="journal article" date="2018" name="Nat. Plants">
        <title>Whole-genome landscape of Medicago truncatula symbiotic genes.</title>
        <authorList>
            <person name="Pecrix Y."/>
            <person name="Staton S.E."/>
            <person name="Sallet E."/>
            <person name="Lelandais-Briere C."/>
            <person name="Moreau S."/>
            <person name="Carrere S."/>
            <person name="Blein T."/>
            <person name="Jardinaud M.F."/>
            <person name="Latrasse D."/>
            <person name="Zouine M."/>
            <person name="Zahm M."/>
            <person name="Kreplak J."/>
            <person name="Mayjonade B."/>
            <person name="Satge C."/>
            <person name="Perez M."/>
            <person name="Cauet S."/>
            <person name="Marande W."/>
            <person name="Chantry-Darmon C."/>
            <person name="Lopez-Roques C."/>
            <person name="Bouchez O."/>
            <person name="Berard A."/>
            <person name="Debelle F."/>
            <person name="Munos S."/>
            <person name="Bendahmane A."/>
            <person name="Berges H."/>
            <person name="Niebel A."/>
            <person name="Buitink J."/>
            <person name="Frugier F."/>
            <person name="Benhamed M."/>
            <person name="Crespi M."/>
            <person name="Gouzy J."/>
            <person name="Gamas P."/>
        </authorList>
    </citation>
    <scope>NUCLEOTIDE SEQUENCE [LARGE SCALE GENOMIC DNA]</scope>
    <source>
        <strain evidence="13">cv. Jemalong A17</strain>
    </source>
</reference>
<evidence type="ECO:0000256" key="1">
    <source>
        <dbReference type="ARBA" id="ARBA00004141"/>
    </source>
</evidence>
<dbReference type="STRING" id="3880.D2IU94"/>
<evidence type="ECO:0000256" key="2">
    <source>
        <dbReference type="ARBA" id="ARBA00005982"/>
    </source>
</evidence>
<feature type="transmembrane region" description="Helical" evidence="7">
    <location>
        <begin position="412"/>
        <end position="433"/>
    </location>
</feature>
<feature type="transmembrane region" description="Helical" evidence="7">
    <location>
        <begin position="224"/>
        <end position="244"/>
    </location>
</feature>
<dbReference type="GO" id="GO:0055085">
    <property type="term" value="P:transmembrane transport"/>
    <property type="evidence" value="ECO:0000318"/>
    <property type="project" value="GO_Central"/>
</dbReference>
<feature type="transmembrane region" description="Helical" evidence="7">
    <location>
        <begin position="374"/>
        <end position="392"/>
    </location>
</feature>
<dbReference type="EMBL" id="PSQE01000001">
    <property type="protein sequence ID" value="RHN76781.1"/>
    <property type="molecule type" value="Genomic_DNA"/>
</dbReference>
<reference evidence="9 12" key="2">
    <citation type="journal article" date="2011" name="Nature">
        <title>The Medicago genome provides insight into the evolution of rhizobial symbioses.</title>
        <authorList>
            <person name="Young N.D."/>
            <person name="Debelle F."/>
            <person name="Oldroyd G.E."/>
            <person name="Geurts R."/>
            <person name="Cannon S.B."/>
            <person name="Udvardi M.K."/>
            <person name="Benedito V.A."/>
            <person name="Mayer K.F."/>
            <person name="Gouzy J."/>
            <person name="Schoof H."/>
            <person name="Van de Peer Y."/>
            <person name="Proost S."/>
            <person name="Cook D.R."/>
            <person name="Meyers B.C."/>
            <person name="Spannagl M."/>
            <person name="Cheung F."/>
            <person name="De Mita S."/>
            <person name="Krishnakumar V."/>
            <person name="Gundlach H."/>
            <person name="Zhou S."/>
            <person name="Mudge J."/>
            <person name="Bharti A.K."/>
            <person name="Murray J.D."/>
            <person name="Naoumkina M.A."/>
            <person name="Rosen B."/>
            <person name="Silverstein K.A."/>
            <person name="Tang H."/>
            <person name="Rombauts S."/>
            <person name="Zhao P.X."/>
            <person name="Zhou P."/>
            <person name="Barbe V."/>
            <person name="Bardou P."/>
            <person name="Bechner M."/>
            <person name="Bellec A."/>
            <person name="Berger A."/>
            <person name="Berges H."/>
            <person name="Bidwell S."/>
            <person name="Bisseling T."/>
            <person name="Choisne N."/>
            <person name="Couloux A."/>
            <person name="Denny R."/>
            <person name="Deshpande S."/>
            <person name="Dai X."/>
            <person name="Doyle J.J."/>
            <person name="Dudez A.M."/>
            <person name="Farmer A.D."/>
            <person name="Fouteau S."/>
            <person name="Franken C."/>
            <person name="Gibelin C."/>
            <person name="Gish J."/>
            <person name="Goldstein S."/>
            <person name="Gonzalez A.J."/>
            <person name="Green P.J."/>
            <person name="Hallab A."/>
            <person name="Hartog M."/>
            <person name="Hua A."/>
            <person name="Humphray S.J."/>
            <person name="Jeong D.H."/>
            <person name="Jing Y."/>
            <person name="Jocker A."/>
            <person name="Kenton S.M."/>
            <person name="Kim D.J."/>
            <person name="Klee K."/>
            <person name="Lai H."/>
            <person name="Lang C."/>
            <person name="Lin S."/>
            <person name="Macmil S.L."/>
            <person name="Magdelenat G."/>
            <person name="Matthews L."/>
            <person name="McCorrison J."/>
            <person name="Monaghan E.L."/>
            <person name="Mun J.H."/>
            <person name="Najar F.Z."/>
            <person name="Nicholson C."/>
            <person name="Noirot C."/>
            <person name="O'Bleness M."/>
            <person name="Paule C.R."/>
            <person name="Poulain J."/>
            <person name="Prion F."/>
            <person name="Qin B."/>
            <person name="Qu C."/>
            <person name="Retzel E.F."/>
            <person name="Riddle C."/>
            <person name="Sallet E."/>
            <person name="Samain S."/>
            <person name="Samson N."/>
            <person name="Sanders I."/>
            <person name="Saurat O."/>
            <person name="Scarpelli C."/>
            <person name="Schiex T."/>
            <person name="Segurens B."/>
            <person name="Severin A.J."/>
            <person name="Sherrier D.J."/>
            <person name="Shi R."/>
            <person name="Sims S."/>
            <person name="Singer S.R."/>
            <person name="Sinharoy S."/>
            <person name="Sterck L."/>
            <person name="Viollet A."/>
            <person name="Wang B.B."/>
            <person name="Wang K."/>
            <person name="Wang M."/>
            <person name="Wang X."/>
            <person name="Warfsmann J."/>
            <person name="Weissenbach J."/>
            <person name="White D.D."/>
            <person name="White J.D."/>
            <person name="Wiley G.B."/>
            <person name="Wincker P."/>
            <person name="Xing Y."/>
            <person name="Yang L."/>
            <person name="Yao Z."/>
            <person name="Ying F."/>
            <person name="Zhai J."/>
            <person name="Zhou L."/>
            <person name="Zuber A."/>
            <person name="Denarie J."/>
            <person name="Dixon R.A."/>
            <person name="May G.D."/>
            <person name="Schwartz D.C."/>
            <person name="Rogers J."/>
            <person name="Quetier F."/>
            <person name="Town C.D."/>
            <person name="Roe B.A."/>
        </authorList>
    </citation>
    <scope>NUCLEOTIDE SEQUENCE [LARGE SCALE GENOMIC DNA]</scope>
    <source>
        <strain evidence="9">A17</strain>
        <strain evidence="11 12">cv. Jemalong A17</strain>
    </source>
</reference>
<dbReference type="SUPFAM" id="SSF103473">
    <property type="entry name" value="MFS general substrate transporter"/>
    <property type="match status" value="1"/>
</dbReference>
<evidence type="ECO:0000256" key="4">
    <source>
        <dbReference type="ARBA" id="ARBA00022989"/>
    </source>
</evidence>
<dbReference type="OrthoDB" id="8904098at2759"/>
<dbReference type="eggNOG" id="KOG1237">
    <property type="taxonomic scope" value="Eukaryota"/>
</dbReference>
<feature type="transmembrane region" description="Helical" evidence="7">
    <location>
        <begin position="99"/>
        <end position="125"/>
    </location>
</feature>
<dbReference type="PANTHER" id="PTHR11654">
    <property type="entry name" value="OLIGOPEPTIDE TRANSPORTER-RELATED"/>
    <property type="match status" value="1"/>
</dbReference>
<protein>
    <submittedName>
        <fullName evidence="8">LATD/NIP</fullName>
    </submittedName>
    <submittedName>
        <fullName evidence="9">Peptide/nitrate transporter plant</fullName>
    </submittedName>
    <submittedName>
        <fullName evidence="10">Putative proton-dependent oligopeptide transporter family, major facilitator superfamily</fullName>
    </submittedName>
</protein>
<feature type="transmembrane region" description="Helical" evidence="7">
    <location>
        <begin position="499"/>
        <end position="521"/>
    </location>
</feature>
<dbReference type="EMBL" id="GQ401665">
    <property type="protein sequence ID" value="ACY29538.1"/>
    <property type="molecule type" value="mRNA"/>
</dbReference>
<dbReference type="CDD" id="cd17416">
    <property type="entry name" value="MFS_NPF1_2"/>
    <property type="match status" value="1"/>
</dbReference>
<dbReference type="GO" id="GO:0015112">
    <property type="term" value="F:nitrate transmembrane transporter activity"/>
    <property type="evidence" value="ECO:0000314"/>
    <property type="project" value="CACAO"/>
</dbReference>
<feature type="transmembrane region" description="Helical" evidence="7">
    <location>
        <begin position="191"/>
        <end position="212"/>
    </location>
</feature>
<evidence type="ECO:0000256" key="3">
    <source>
        <dbReference type="ARBA" id="ARBA00022692"/>
    </source>
</evidence>
<dbReference type="Gene3D" id="1.20.1250.20">
    <property type="entry name" value="MFS general substrate transporter like domains"/>
    <property type="match status" value="1"/>
</dbReference>
<keyword evidence="5 7" id="KW-0472">Membrane</keyword>
<dbReference type="GO" id="GO:0005886">
    <property type="term" value="C:plasma membrane"/>
    <property type="evidence" value="ECO:0000318"/>
    <property type="project" value="GO_Central"/>
</dbReference>
<reference evidence="10" key="6">
    <citation type="journal article" date="2018" name="Nat. Plants">
        <title>Whole-genome landscape of Medicago truncatula symbiotic genes.</title>
        <authorList>
            <person name="Pecrix Y."/>
            <person name="Gamas P."/>
            <person name="Carrere S."/>
        </authorList>
    </citation>
    <scope>NUCLEOTIDE SEQUENCE</scope>
    <source>
        <tissue evidence="10">Leaves</tissue>
    </source>
</reference>
<feature type="transmembrane region" description="Helical" evidence="7">
    <location>
        <begin position="541"/>
        <end position="565"/>
    </location>
</feature>
<dbReference type="Proteomes" id="UP000265566">
    <property type="component" value="Chromosome 1"/>
</dbReference>
<feature type="transmembrane region" description="Helical" evidence="7">
    <location>
        <begin position="145"/>
        <end position="170"/>
    </location>
</feature>
<keyword evidence="3 7" id="KW-0812">Transmembrane</keyword>
<evidence type="ECO:0000313" key="13">
    <source>
        <dbReference type="Proteomes" id="UP000265566"/>
    </source>
</evidence>
<dbReference type="Pfam" id="PF00854">
    <property type="entry name" value="PTR2"/>
    <property type="match status" value="1"/>
</dbReference>
<reference evidence="9 12" key="3">
    <citation type="journal article" date="2014" name="BMC Genomics">
        <title>An improved genome release (version Mt4.0) for the model legume Medicago truncatula.</title>
        <authorList>
            <person name="Tang H."/>
            <person name="Krishnakumar V."/>
            <person name="Bidwell S."/>
            <person name="Rosen B."/>
            <person name="Chan A."/>
            <person name="Zhou S."/>
            <person name="Gentzbittel L."/>
            <person name="Childs K.L."/>
            <person name="Yandell M."/>
            <person name="Gundlach H."/>
            <person name="Mayer K.F."/>
            <person name="Schwartz D.C."/>
            <person name="Town C.D."/>
        </authorList>
    </citation>
    <scope>GENOME REANNOTATION</scope>
    <source>
        <strain evidence="11 12">cv. Jemalong A17</strain>
    </source>
</reference>
<evidence type="ECO:0000313" key="9">
    <source>
        <dbReference type="EMBL" id="AES58867.1"/>
    </source>
</evidence>
<evidence type="ECO:0000313" key="12">
    <source>
        <dbReference type="Proteomes" id="UP000002051"/>
    </source>
</evidence>
<feature type="transmembrane region" description="Helical" evidence="7">
    <location>
        <begin position="72"/>
        <end position="92"/>
    </location>
</feature>
<dbReference type="EnsemblPlants" id="AES58867">
    <property type="protein sequence ID" value="AES58867"/>
    <property type="gene ID" value="MTR_1g009200"/>
</dbReference>
<organism evidence="8">
    <name type="scientific">Medicago truncatula</name>
    <name type="common">Barrel medic</name>
    <name type="synonym">Medicago tribuloides</name>
    <dbReference type="NCBI Taxonomy" id="3880"/>
    <lineage>
        <taxon>Eukaryota</taxon>
        <taxon>Viridiplantae</taxon>
        <taxon>Streptophyta</taxon>
        <taxon>Embryophyta</taxon>
        <taxon>Tracheophyta</taxon>
        <taxon>Spermatophyta</taxon>
        <taxon>Magnoliopsida</taxon>
        <taxon>eudicotyledons</taxon>
        <taxon>Gunneridae</taxon>
        <taxon>Pentapetalae</taxon>
        <taxon>rosids</taxon>
        <taxon>fabids</taxon>
        <taxon>Fabales</taxon>
        <taxon>Fabaceae</taxon>
        <taxon>Papilionoideae</taxon>
        <taxon>50 kb inversion clade</taxon>
        <taxon>NPAAA clade</taxon>
        <taxon>Hologalegina</taxon>
        <taxon>IRL clade</taxon>
        <taxon>Trifolieae</taxon>
        <taxon>Medicago</taxon>
    </lineage>
</organism>
<dbReference type="GO" id="GO:0010015">
    <property type="term" value="P:root morphogenesis"/>
    <property type="evidence" value="ECO:0000315"/>
    <property type="project" value="CACAO"/>
</dbReference>
<sequence>MEYTNSDDATNEKLIENGSSSSSSQPRKGGLRTMPFIIVNECLEKVASYGIMPNMILYLRDDYNMPIAKASYVLSTWSAMSNVLSIFGAFLSDSYLGRFNVITIGSFSSLLGLTVLWLTAMIPVLKPTCASLFEICNSATSSQQAVLFLSLGLISIGAGCVRPCSIAFGAEQLTIKGNSGDGNGRILDSYFNWYYTSISVSTIIALSVIAYIQENLGWKIGFGVPAVLMLVSVISFIIGSPLYVKVKPSESLLTNFARVVVVATKNRKLSLPDHDSDRYCQGHDSKLKVPTDSLRFLNKACVIRNPETDLNRDGSISNPWNLCTIEQVESLKSLLRVIPMWSTGIFMMATQSSFSTLQAKTLNRTLFGNFNFPAGSFNLILIFTLTIVIPLYDRVGVPLLAKYAGRPRGFSFKVRIGIGMLFAIVAKAVAAIVETVRRNAAIEQGFEDQPNAEINMSALWLAPEFILFGFAEAFTPVGLVEFFYCFFPKSMSSFAMAMFTLGLACSDVVSGVLVSIVDTVTSIGGNESWLSTNINRGHLNYYYGLLTFLGILNYFYYLVICWAYGPIQGEKHEDSARKKDDKFGYRELPTS</sequence>
<dbReference type="AlphaFoldDB" id="D2IU94"/>
<feature type="transmembrane region" description="Helical" evidence="7">
    <location>
        <begin position="465"/>
        <end position="487"/>
    </location>
</feature>
<dbReference type="PaxDb" id="3880-AES58867"/>
<feature type="region of interest" description="Disordered" evidence="6">
    <location>
        <begin position="1"/>
        <end position="29"/>
    </location>
</feature>
<dbReference type="GO" id="GO:0042128">
    <property type="term" value="P:nitrate assimilation"/>
    <property type="evidence" value="ECO:0000315"/>
    <property type="project" value="CACAO"/>
</dbReference>
<evidence type="ECO:0000256" key="7">
    <source>
        <dbReference type="SAM" id="Phobius"/>
    </source>
</evidence>
<evidence type="ECO:0000313" key="8">
    <source>
        <dbReference type="EMBL" id="ACY29538.1"/>
    </source>
</evidence>
<accession>D2IU94</accession>
<dbReference type="KEGG" id="mtr:11423180"/>
<dbReference type="Gramene" id="rna157">
    <property type="protein sequence ID" value="RHN76781.1"/>
    <property type="gene ID" value="gene157"/>
</dbReference>
<evidence type="ECO:0000256" key="5">
    <source>
        <dbReference type="ARBA" id="ARBA00023136"/>
    </source>
</evidence>
<evidence type="ECO:0000313" key="11">
    <source>
        <dbReference type="EnsemblPlants" id="AES58867"/>
    </source>
</evidence>
<dbReference type="OMA" id="YHMEAAS"/>
<keyword evidence="4 7" id="KW-1133">Transmembrane helix</keyword>
<evidence type="ECO:0000256" key="6">
    <source>
        <dbReference type="SAM" id="MobiDB-lite"/>
    </source>
</evidence>
<name>D2IU94_MEDTR</name>
<dbReference type="Proteomes" id="UP000002051">
    <property type="component" value="Unassembled WGS sequence"/>
</dbReference>
<dbReference type="SMR" id="D2IU94"/>
<evidence type="ECO:0000313" key="10">
    <source>
        <dbReference type="EMBL" id="RHN76781.1"/>
    </source>
</evidence>
<dbReference type="GO" id="GO:0022857">
    <property type="term" value="F:transmembrane transporter activity"/>
    <property type="evidence" value="ECO:0000318"/>
    <property type="project" value="GO_Central"/>
</dbReference>
<keyword evidence="12" id="KW-1185">Reference proteome</keyword>
<comment type="subcellular location">
    <subcellularLocation>
        <location evidence="1">Membrane</location>
        <topology evidence="1">Multi-pass membrane protein</topology>
    </subcellularLocation>
</comment>
<dbReference type="EMBL" id="CM001217">
    <property type="protein sequence ID" value="AES58867.1"/>
    <property type="molecule type" value="Genomic_DNA"/>
</dbReference>